<name>A0A5E4YVI1_9BURK</name>
<reference evidence="1 2" key="1">
    <citation type="submission" date="2019-08" db="EMBL/GenBank/DDBJ databases">
        <authorList>
            <person name="Peeters C."/>
        </authorList>
    </citation>
    <scope>NUCLEOTIDE SEQUENCE [LARGE SCALE GENOMIC DNA]</scope>
    <source>
        <strain evidence="1 2">LMG 31013</strain>
    </source>
</reference>
<dbReference type="Proteomes" id="UP000334380">
    <property type="component" value="Unassembled WGS sequence"/>
</dbReference>
<proteinExistence type="predicted"/>
<dbReference type="AlphaFoldDB" id="A0A5E4YVI1"/>
<dbReference type="RefSeq" id="WP_150615155.1">
    <property type="nucleotide sequence ID" value="NZ_CABPRU010000019.1"/>
</dbReference>
<evidence type="ECO:0000313" key="1">
    <source>
        <dbReference type="EMBL" id="VVE52891.1"/>
    </source>
</evidence>
<accession>A0A5E4YVI1</accession>
<dbReference type="EMBL" id="CABPRU010000019">
    <property type="protein sequence ID" value="VVE52891.1"/>
    <property type="molecule type" value="Genomic_DNA"/>
</dbReference>
<sequence length="164" mass="19041">MKREEIFPQLPLPPELAYDFLGTFARCEYALKTSGFAKAKRNSVEADWDNFAEEVGKHFARIEDDEFKSAVAYLIAEPPRKQVLHEGRLSWKDSPPNAKNSSAQQTLLMVRRVRNNLFHGAKIWSPERRLEGGRDERLVRSALTVLKHCMEHRRTRMAFMHGIF</sequence>
<keyword evidence="2" id="KW-1185">Reference proteome</keyword>
<dbReference type="OrthoDB" id="1442157at2"/>
<evidence type="ECO:0000313" key="2">
    <source>
        <dbReference type="Proteomes" id="UP000334380"/>
    </source>
</evidence>
<protein>
    <submittedName>
        <fullName evidence="1">Uncharacterized protein</fullName>
    </submittedName>
</protein>
<organism evidence="1 2">
    <name type="scientific">Pandoraea terrigena</name>
    <dbReference type="NCBI Taxonomy" id="2508292"/>
    <lineage>
        <taxon>Bacteria</taxon>
        <taxon>Pseudomonadati</taxon>
        <taxon>Pseudomonadota</taxon>
        <taxon>Betaproteobacteria</taxon>
        <taxon>Burkholderiales</taxon>
        <taxon>Burkholderiaceae</taxon>
        <taxon>Pandoraea</taxon>
    </lineage>
</organism>
<gene>
    <name evidence="1" type="ORF">PTE31013_04847</name>
</gene>